<name>A0A5P1F5N6_ASPOF</name>
<dbReference type="Proteomes" id="UP000243459">
    <property type="component" value="Chromosome 4"/>
</dbReference>
<evidence type="ECO:0000313" key="2">
    <source>
        <dbReference type="EMBL" id="ONK73695.1"/>
    </source>
</evidence>
<dbReference type="EMBL" id="CM007384">
    <property type="protein sequence ID" value="ONK73695.1"/>
    <property type="molecule type" value="Genomic_DNA"/>
</dbReference>
<feature type="compositionally biased region" description="Basic residues" evidence="1">
    <location>
        <begin position="36"/>
        <end position="46"/>
    </location>
</feature>
<evidence type="ECO:0000256" key="1">
    <source>
        <dbReference type="SAM" id="MobiDB-lite"/>
    </source>
</evidence>
<gene>
    <name evidence="2" type="ORF">A4U43_C04F34310</name>
</gene>
<dbReference type="AlphaFoldDB" id="A0A5P1F5N6"/>
<protein>
    <submittedName>
        <fullName evidence="2">Uncharacterized protein</fullName>
    </submittedName>
</protein>
<sequence length="192" mass="21390">MPASVRRCPLRGDPPLRQASPLAVCSHSSPVDRAPPLRRPRFRRRPVAPAPPAANLRPPPARDRHARPVKPSSVQRSAHWRPSRARLAGHAVSPAASDHPPAAPPFALPSRLRAAIRRYAILSLGMEQGHRRFPRRFNEGHDQAAAQDPRRRKVSIIGDIKSEILTKKINKSEIPHHHIPPHSLNLDKGKEK</sequence>
<feature type="compositionally biased region" description="Low complexity" evidence="1">
    <location>
        <begin position="90"/>
        <end position="100"/>
    </location>
</feature>
<evidence type="ECO:0000313" key="3">
    <source>
        <dbReference type="Proteomes" id="UP000243459"/>
    </source>
</evidence>
<feature type="region of interest" description="Disordered" evidence="1">
    <location>
        <begin position="168"/>
        <end position="192"/>
    </location>
</feature>
<reference evidence="3" key="1">
    <citation type="journal article" date="2017" name="Nat. Commun.">
        <title>The asparagus genome sheds light on the origin and evolution of a young Y chromosome.</title>
        <authorList>
            <person name="Harkess A."/>
            <person name="Zhou J."/>
            <person name="Xu C."/>
            <person name="Bowers J.E."/>
            <person name="Van der Hulst R."/>
            <person name="Ayyampalayam S."/>
            <person name="Mercati F."/>
            <person name="Riccardi P."/>
            <person name="McKain M.R."/>
            <person name="Kakrana A."/>
            <person name="Tang H."/>
            <person name="Ray J."/>
            <person name="Groenendijk J."/>
            <person name="Arikit S."/>
            <person name="Mathioni S.M."/>
            <person name="Nakano M."/>
            <person name="Shan H."/>
            <person name="Telgmann-Rauber A."/>
            <person name="Kanno A."/>
            <person name="Yue Z."/>
            <person name="Chen H."/>
            <person name="Li W."/>
            <person name="Chen Y."/>
            <person name="Xu X."/>
            <person name="Zhang Y."/>
            <person name="Luo S."/>
            <person name="Chen H."/>
            <person name="Gao J."/>
            <person name="Mao Z."/>
            <person name="Pires J.C."/>
            <person name="Luo M."/>
            <person name="Kudrna D."/>
            <person name="Wing R.A."/>
            <person name="Meyers B.C."/>
            <person name="Yi K."/>
            <person name="Kong H."/>
            <person name="Lavrijsen P."/>
            <person name="Sunseri F."/>
            <person name="Falavigna A."/>
            <person name="Ye Y."/>
            <person name="Leebens-Mack J.H."/>
            <person name="Chen G."/>
        </authorList>
    </citation>
    <scope>NUCLEOTIDE SEQUENCE [LARGE SCALE GENOMIC DNA]</scope>
    <source>
        <strain evidence="3">cv. DH0086</strain>
    </source>
</reference>
<keyword evidence="3" id="KW-1185">Reference proteome</keyword>
<feature type="region of interest" description="Disordered" evidence="1">
    <location>
        <begin position="1"/>
        <end position="105"/>
    </location>
</feature>
<dbReference type="Gramene" id="ONK73695">
    <property type="protein sequence ID" value="ONK73695"/>
    <property type="gene ID" value="A4U43_C04F34310"/>
</dbReference>
<proteinExistence type="predicted"/>
<organism evidence="2 3">
    <name type="scientific">Asparagus officinalis</name>
    <name type="common">Garden asparagus</name>
    <dbReference type="NCBI Taxonomy" id="4686"/>
    <lineage>
        <taxon>Eukaryota</taxon>
        <taxon>Viridiplantae</taxon>
        <taxon>Streptophyta</taxon>
        <taxon>Embryophyta</taxon>
        <taxon>Tracheophyta</taxon>
        <taxon>Spermatophyta</taxon>
        <taxon>Magnoliopsida</taxon>
        <taxon>Liliopsida</taxon>
        <taxon>Asparagales</taxon>
        <taxon>Asparagaceae</taxon>
        <taxon>Asparagoideae</taxon>
        <taxon>Asparagus</taxon>
    </lineage>
</organism>
<accession>A0A5P1F5N6</accession>